<organism evidence="2 3">
    <name type="scientific">Cupriavidus lacunae</name>
    <dbReference type="NCBI Taxonomy" id="2666307"/>
    <lineage>
        <taxon>Bacteria</taxon>
        <taxon>Pseudomonadati</taxon>
        <taxon>Pseudomonadota</taxon>
        <taxon>Betaproteobacteria</taxon>
        <taxon>Burkholderiales</taxon>
        <taxon>Burkholderiaceae</taxon>
        <taxon>Cupriavidus</taxon>
    </lineage>
</organism>
<proteinExistence type="predicted"/>
<gene>
    <name evidence="2" type="ORF">DN412_19165</name>
</gene>
<dbReference type="Pfam" id="PF05494">
    <property type="entry name" value="MlaC"/>
    <property type="match status" value="1"/>
</dbReference>
<dbReference type="Gene3D" id="3.10.450.50">
    <property type="match status" value="1"/>
</dbReference>
<evidence type="ECO:0000313" key="2">
    <source>
        <dbReference type="EMBL" id="RDK08722.1"/>
    </source>
</evidence>
<dbReference type="PANTHER" id="PTHR36573">
    <property type="entry name" value="INTERMEMBRANE PHOSPHOLIPID TRANSPORT SYSTEM BINDING PROTEIN MLAC"/>
    <property type="match status" value="1"/>
</dbReference>
<dbReference type="RefSeq" id="WP_115213049.1">
    <property type="nucleotide sequence ID" value="NZ_QKWJ01000023.1"/>
</dbReference>
<feature type="chain" id="PRO_5017060163" evidence="1">
    <location>
        <begin position="24"/>
        <end position="215"/>
    </location>
</feature>
<keyword evidence="3" id="KW-1185">Reference proteome</keyword>
<dbReference type="Gene3D" id="1.10.10.640">
    <property type="entry name" value="phospholipid-binding protein"/>
    <property type="match status" value="1"/>
</dbReference>
<dbReference type="PANTHER" id="PTHR36573:SF1">
    <property type="entry name" value="INTERMEMBRANE PHOSPHOLIPID TRANSPORT SYSTEM BINDING PROTEIN MLAC"/>
    <property type="match status" value="1"/>
</dbReference>
<dbReference type="InterPro" id="IPR008869">
    <property type="entry name" value="MlaC/ttg2D"/>
</dbReference>
<accession>A0A370NSX9</accession>
<name>A0A370NSX9_9BURK</name>
<reference evidence="3" key="1">
    <citation type="submission" date="2018-06" db="EMBL/GenBank/DDBJ databases">
        <authorList>
            <person name="Feng T."/>
            <person name="Jeon C.O."/>
        </authorList>
    </citation>
    <scope>NUCLEOTIDE SEQUENCE [LARGE SCALE GENOMIC DNA]</scope>
    <source>
        <strain evidence="3">S23</strain>
    </source>
</reference>
<evidence type="ECO:0000256" key="1">
    <source>
        <dbReference type="SAM" id="SignalP"/>
    </source>
</evidence>
<evidence type="ECO:0000313" key="3">
    <source>
        <dbReference type="Proteomes" id="UP000255165"/>
    </source>
</evidence>
<feature type="signal peptide" evidence="1">
    <location>
        <begin position="1"/>
        <end position="23"/>
    </location>
</feature>
<comment type="caution">
    <text evidence="2">The sequence shown here is derived from an EMBL/GenBank/DDBJ whole genome shotgun (WGS) entry which is preliminary data.</text>
</comment>
<keyword evidence="1" id="KW-0732">Signal</keyword>
<dbReference type="Proteomes" id="UP000255165">
    <property type="component" value="Unassembled WGS sequence"/>
</dbReference>
<dbReference type="PIRSF" id="PIRSF004649">
    <property type="entry name" value="MlaC"/>
    <property type="match status" value="1"/>
</dbReference>
<dbReference type="AlphaFoldDB" id="A0A370NSX9"/>
<sequence length="215" mass="23890">MTIHRLLPLAPLAAVAMVSIVHAQAVQPGDLRASPERLVQAAVEGVIGTIQANPDTRAGDLGKITGVVQKQFLPYTDFQRTTRLAMGSAWRTATPEQQQQLHEQFQMLLVRSYAVSLAQLREQNVKFRYQPVKTASGATDVVVQTRVINNADEMQIDYRLQRAAAGGWKIYDINMMGAWLIEVYRKQFADIVARSGVDGLVKYLTTHNARQASDN</sequence>
<dbReference type="EMBL" id="QKWJ01000023">
    <property type="protein sequence ID" value="RDK08722.1"/>
    <property type="molecule type" value="Genomic_DNA"/>
</dbReference>
<protein>
    <submittedName>
        <fullName evidence="2">ABC transporter substrate-binding protein</fullName>
    </submittedName>
</protein>